<dbReference type="PANTHER" id="PTHR11921">
    <property type="entry name" value="SUCCINATE DEHYDROGENASE IRON-SULFUR PROTEIN"/>
    <property type="match status" value="1"/>
</dbReference>
<accession>A0ABD1UCZ5</accession>
<dbReference type="InterPro" id="IPR050573">
    <property type="entry name" value="SDH/FRD_Iron-Sulfur"/>
</dbReference>
<dbReference type="EMBL" id="JBFOLJ010000007">
    <property type="protein sequence ID" value="KAL2522440.1"/>
    <property type="molecule type" value="Genomic_DNA"/>
</dbReference>
<dbReference type="Proteomes" id="UP001604277">
    <property type="component" value="Unassembled WGS sequence"/>
</dbReference>
<sequence>MATGLVQRAITRFPVTFSTARAILNRSQASGAQTPLAKSEFGSKPVSDLKTFHIYRWNSNNPDKPKLHDYKINLKECGPMVLDTLIMIENEIDPTLTFCYSCHKGICYSCAMNIDGWNELASLTKISSVPSCMISPLQHMFVINYLVVDMTKSY</sequence>
<dbReference type="SUPFAM" id="SSF54292">
    <property type="entry name" value="2Fe-2S ferredoxin-like"/>
    <property type="match status" value="1"/>
</dbReference>
<organism evidence="2 3">
    <name type="scientific">Forsythia ovata</name>
    <dbReference type="NCBI Taxonomy" id="205694"/>
    <lineage>
        <taxon>Eukaryota</taxon>
        <taxon>Viridiplantae</taxon>
        <taxon>Streptophyta</taxon>
        <taxon>Embryophyta</taxon>
        <taxon>Tracheophyta</taxon>
        <taxon>Spermatophyta</taxon>
        <taxon>Magnoliopsida</taxon>
        <taxon>eudicotyledons</taxon>
        <taxon>Gunneridae</taxon>
        <taxon>Pentapetalae</taxon>
        <taxon>asterids</taxon>
        <taxon>lamiids</taxon>
        <taxon>Lamiales</taxon>
        <taxon>Oleaceae</taxon>
        <taxon>Forsythieae</taxon>
        <taxon>Forsythia</taxon>
    </lineage>
</organism>
<evidence type="ECO:0000313" key="2">
    <source>
        <dbReference type="EMBL" id="KAL2522440.1"/>
    </source>
</evidence>
<keyword evidence="3" id="KW-1185">Reference proteome</keyword>
<reference evidence="3" key="1">
    <citation type="submission" date="2024-07" db="EMBL/GenBank/DDBJ databases">
        <title>Two chromosome-level genome assemblies of Korean endemic species Abeliophyllum distichum and Forsythia ovata (Oleaceae).</title>
        <authorList>
            <person name="Jang H."/>
        </authorList>
    </citation>
    <scope>NUCLEOTIDE SEQUENCE [LARGE SCALE GENOMIC DNA]</scope>
</reference>
<evidence type="ECO:0000259" key="1">
    <source>
        <dbReference type="Pfam" id="PF13085"/>
    </source>
</evidence>
<name>A0ABD1UCZ5_9LAMI</name>
<evidence type="ECO:0000313" key="3">
    <source>
        <dbReference type="Proteomes" id="UP001604277"/>
    </source>
</evidence>
<dbReference type="AlphaFoldDB" id="A0ABD1UCZ5"/>
<dbReference type="InterPro" id="IPR036010">
    <property type="entry name" value="2Fe-2S_ferredoxin-like_sf"/>
</dbReference>
<dbReference type="Gene3D" id="3.10.20.30">
    <property type="match status" value="1"/>
</dbReference>
<protein>
    <submittedName>
        <fullName evidence="2">Succinate dehydrogenase [ubiquinone] iron-sulfur subunit 1</fullName>
    </submittedName>
</protein>
<dbReference type="PANTHER" id="PTHR11921:SF29">
    <property type="entry name" value="SUCCINATE DEHYDROGENASE [UBIQUINONE] IRON-SULFUR SUBUNIT, MITOCHONDRIAL"/>
    <property type="match status" value="1"/>
</dbReference>
<dbReference type="InterPro" id="IPR012675">
    <property type="entry name" value="Beta-grasp_dom_sf"/>
</dbReference>
<dbReference type="Pfam" id="PF13085">
    <property type="entry name" value="Fer2_3"/>
    <property type="match status" value="1"/>
</dbReference>
<gene>
    <name evidence="2" type="ORF">Fot_26363</name>
</gene>
<proteinExistence type="predicted"/>
<comment type="caution">
    <text evidence="2">The sequence shown here is derived from an EMBL/GenBank/DDBJ whole genome shotgun (WGS) entry which is preliminary data.</text>
</comment>
<dbReference type="InterPro" id="IPR025192">
    <property type="entry name" value="Succ_DH/fum_Rdtase_N"/>
</dbReference>
<feature type="domain" description="Succinate dehydogenase/fumarate reductase N-terminal" evidence="1">
    <location>
        <begin position="51"/>
        <end position="152"/>
    </location>
</feature>